<dbReference type="RefSeq" id="WP_349182811.1">
    <property type="nucleotide sequence ID" value="NZ_JBBNGS010000013.1"/>
</dbReference>
<gene>
    <name evidence="1" type="ORF">AAAT05_07505</name>
</gene>
<organism evidence="1 2">
    <name type="scientific">Paratractidigestivibacter faecalis</name>
    <dbReference type="NCBI Taxonomy" id="2292441"/>
    <lineage>
        <taxon>Bacteria</taxon>
        <taxon>Bacillati</taxon>
        <taxon>Actinomycetota</taxon>
        <taxon>Coriobacteriia</taxon>
        <taxon>Coriobacteriales</taxon>
        <taxon>Atopobiaceae</taxon>
        <taxon>Paratractidigestivibacter</taxon>
    </lineage>
</organism>
<evidence type="ECO:0000313" key="1">
    <source>
        <dbReference type="EMBL" id="MEQ2638183.1"/>
    </source>
</evidence>
<proteinExistence type="predicted"/>
<protein>
    <submittedName>
        <fullName evidence="1">Uncharacterized protein</fullName>
    </submittedName>
</protein>
<dbReference type="EMBL" id="JBBNGS010000013">
    <property type="protein sequence ID" value="MEQ2638183.1"/>
    <property type="molecule type" value="Genomic_DNA"/>
</dbReference>
<name>A0ABV1IH07_9ACTN</name>
<evidence type="ECO:0000313" key="2">
    <source>
        <dbReference type="Proteomes" id="UP001478817"/>
    </source>
</evidence>
<dbReference type="Proteomes" id="UP001478817">
    <property type="component" value="Unassembled WGS sequence"/>
</dbReference>
<sequence length="57" mass="6263">MADEQVNHLCESCQCKCRQTTTVEVIMCPRYAAIPQQRSLLDAKGRPTKAVAKAAAK</sequence>
<accession>A0ABV1IH07</accession>
<comment type="caution">
    <text evidence="1">The sequence shown here is derived from an EMBL/GenBank/DDBJ whole genome shotgun (WGS) entry which is preliminary data.</text>
</comment>
<reference evidence="1 2" key="1">
    <citation type="submission" date="2024-04" db="EMBL/GenBank/DDBJ databases">
        <title>Human intestinal bacterial collection.</title>
        <authorList>
            <person name="Pauvert C."/>
            <person name="Hitch T.C.A."/>
            <person name="Clavel T."/>
        </authorList>
    </citation>
    <scope>NUCLEOTIDE SEQUENCE [LARGE SCALE GENOMIC DNA]</scope>
    <source>
        <strain evidence="1 2">CLA-AA-H197</strain>
    </source>
</reference>
<keyword evidence="2" id="KW-1185">Reference proteome</keyword>